<name>A0A1H6W9P5_9BACL</name>
<feature type="transmembrane region" description="Helical" evidence="1">
    <location>
        <begin position="7"/>
        <end position="24"/>
    </location>
</feature>
<organism evidence="2 3">
    <name type="scientific">Bhargavaea ginsengi</name>
    <dbReference type="NCBI Taxonomy" id="426757"/>
    <lineage>
        <taxon>Bacteria</taxon>
        <taxon>Bacillati</taxon>
        <taxon>Bacillota</taxon>
        <taxon>Bacilli</taxon>
        <taxon>Bacillales</taxon>
        <taxon>Caryophanaceae</taxon>
        <taxon>Bhargavaea</taxon>
    </lineage>
</organism>
<keyword evidence="1" id="KW-0812">Transmembrane</keyword>
<feature type="transmembrane region" description="Helical" evidence="1">
    <location>
        <begin position="97"/>
        <end position="117"/>
    </location>
</feature>
<gene>
    <name evidence="2" type="ORF">SAMN04488127_1075</name>
</gene>
<dbReference type="Proteomes" id="UP000199200">
    <property type="component" value="Unassembled WGS sequence"/>
</dbReference>
<evidence type="ECO:0000313" key="3">
    <source>
        <dbReference type="Proteomes" id="UP000199200"/>
    </source>
</evidence>
<feature type="transmembrane region" description="Helical" evidence="1">
    <location>
        <begin position="57"/>
        <end position="77"/>
    </location>
</feature>
<sequence>MYVSDRIMYLFSGLIVLSLVGMFLQSWRLILYPYLVVIGVAITIGIWKAVRNRPALLWVPISVAGGYIVLFVTLDLITRNDPAGGSTYVLGMTPGLALYLLGILPLAVIASLIYALIFDPGDIEEMENEFKTGEAAK</sequence>
<keyword evidence="1" id="KW-1133">Transmembrane helix</keyword>
<keyword evidence="1" id="KW-0472">Membrane</keyword>
<dbReference type="OrthoDB" id="2451537at2"/>
<protein>
    <submittedName>
        <fullName evidence="2">Uncharacterized protein</fullName>
    </submittedName>
</protein>
<reference evidence="3" key="1">
    <citation type="submission" date="2016-10" db="EMBL/GenBank/DDBJ databases">
        <authorList>
            <person name="Varghese N."/>
            <person name="Submissions S."/>
        </authorList>
    </citation>
    <scope>NUCLEOTIDE SEQUENCE [LARGE SCALE GENOMIC DNA]</scope>
    <source>
        <strain evidence="3">CGMCC 1.6763</strain>
    </source>
</reference>
<dbReference type="STRING" id="426757.SAMN04488127_1075"/>
<dbReference type="AlphaFoldDB" id="A0A1H6W9P5"/>
<dbReference type="EMBL" id="FNZF01000002">
    <property type="protein sequence ID" value="SEJ13741.1"/>
    <property type="molecule type" value="Genomic_DNA"/>
</dbReference>
<accession>A0A1H6W9P5</accession>
<feature type="transmembrane region" description="Helical" evidence="1">
    <location>
        <begin position="30"/>
        <end position="50"/>
    </location>
</feature>
<dbReference type="RefSeq" id="WP_143059355.1">
    <property type="nucleotide sequence ID" value="NZ_FNZF01000002.1"/>
</dbReference>
<evidence type="ECO:0000256" key="1">
    <source>
        <dbReference type="SAM" id="Phobius"/>
    </source>
</evidence>
<evidence type="ECO:0000313" key="2">
    <source>
        <dbReference type="EMBL" id="SEJ13741.1"/>
    </source>
</evidence>
<keyword evidence="3" id="KW-1185">Reference proteome</keyword>
<proteinExistence type="predicted"/>